<dbReference type="AlphaFoldDB" id="A0A232ESB5"/>
<accession>A0A232ESB5</accession>
<comment type="caution">
    <text evidence="1">The sequence shown here is derived from an EMBL/GenBank/DDBJ whole genome shotgun (WGS) entry which is preliminary data.</text>
</comment>
<sequence length="57" mass="6874">MKLSQRNSGKNERVRLLARFEIYIFRRSVLRACLSSFSSSRTRTYAHRREIDARRRA</sequence>
<evidence type="ECO:0000313" key="1">
    <source>
        <dbReference type="EMBL" id="OXU21244.1"/>
    </source>
</evidence>
<organism evidence="1 2">
    <name type="scientific">Trichomalopsis sarcophagae</name>
    <dbReference type="NCBI Taxonomy" id="543379"/>
    <lineage>
        <taxon>Eukaryota</taxon>
        <taxon>Metazoa</taxon>
        <taxon>Ecdysozoa</taxon>
        <taxon>Arthropoda</taxon>
        <taxon>Hexapoda</taxon>
        <taxon>Insecta</taxon>
        <taxon>Pterygota</taxon>
        <taxon>Neoptera</taxon>
        <taxon>Endopterygota</taxon>
        <taxon>Hymenoptera</taxon>
        <taxon>Apocrita</taxon>
        <taxon>Proctotrupomorpha</taxon>
        <taxon>Chalcidoidea</taxon>
        <taxon>Pteromalidae</taxon>
        <taxon>Pteromalinae</taxon>
        <taxon>Trichomalopsis</taxon>
    </lineage>
</organism>
<reference evidence="1 2" key="1">
    <citation type="journal article" date="2017" name="Curr. Biol.">
        <title>The Evolution of Venom by Co-option of Single-Copy Genes.</title>
        <authorList>
            <person name="Martinson E.O."/>
            <person name="Mrinalini"/>
            <person name="Kelkar Y.D."/>
            <person name="Chang C.H."/>
            <person name="Werren J.H."/>
        </authorList>
    </citation>
    <scope>NUCLEOTIDE SEQUENCE [LARGE SCALE GENOMIC DNA]</scope>
    <source>
        <strain evidence="1 2">Alberta</strain>
        <tissue evidence="1">Whole body</tissue>
    </source>
</reference>
<keyword evidence="2" id="KW-1185">Reference proteome</keyword>
<protein>
    <submittedName>
        <fullName evidence="1">Uncharacterized protein</fullName>
    </submittedName>
</protein>
<evidence type="ECO:0000313" key="2">
    <source>
        <dbReference type="Proteomes" id="UP000215335"/>
    </source>
</evidence>
<gene>
    <name evidence="1" type="ORF">TSAR_013979</name>
</gene>
<proteinExistence type="predicted"/>
<dbReference type="EMBL" id="NNAY01002452">
    <property type="protein sequence ID" value="OXU21244.1"/>
    <property type="molecule type" value="Genomic_DNA"/>
</dbReference>
<dbReference type="Proteomes" id="UP000215335">
    <property type="component" value="Unassembled WGS sequence"/>
</dbReference>
<name>A0A232ESB5_9HYME</name>